<gene>
    <name evidence="1" type="ORF">HLH21_13215</name>
</gene>
<keyword evidence="2" id="KW-1185">Reference proteome</keyword>
<name>A0A7W4J941_9PROT</name>
<sequence>MTRTDRTDMLARLRGQIARMERNAARVAPDAGWGDGPAPWGLAVPEIDRHLHGGLLRGAVHEVIGQGGDMTLAVLPARFVAHVLGVGDGPVVWIGGGLFDLHADGLVRAGVDPGRLLGVAAGRDDMLAVCEDSVRACGVAAVVAELDGALSLTASRRLQLAAEGSGATCFLIRRSRRPDDRTLFQPTASATRWRIAALPSPAPIAGVRGVGAARWSVDLLRCRGGRPGSWIVEVGDAPDRLVMAAVPAGRATAAAACPVAGPAACHAVA</sequence>
<dbReference type="Proteomes" id="UP000561066">
    <property type="component" value="Unassembled WGS sequence"/>
</dbReference>
<evidence type="ECO:0000313" key="1">
    <source>
        <dbReference type="EMBL" id="MBB2176871.1"/>
    </source>
</evidence>
<dbReference type="InterPro" id="IPR027417">
    <property type="entry name" value="P-loop_NTPase"/>
</dbReference>
<dbReference type="AlphaFoldDB" id="A0A7W4J941"/>
<accession>A0A7W4J941</accession>
<reference evidence="1 2" key="1">
    <citation type="submission" date="2020-04" db="EMBL/GenBank/DDBJ databases">
        <title>Description of novel Gluconacetobacter.</title>
        <authorList>
            <person name="Sombolestani A."/>
        </authorList>
    </citation>
    <scope>NUCLEOTIDE SEQUENCE [LARGE SCALE GENOMIC DNA]</scope>
    <source>
        <strain evidence="1 2">LMG 21312</strain>
    </source>
</reference>
<comment type="caution">
    <text evidence="1">The sequence shown here is derived from an EMBL/GenBank/DDBJ whole genome shotgun (WGS) entry which is preliminary data.</text>
</comment>
<dbReference type="Gene3D" id="3.40.50.300">
    <property type="entry name" value="P-loop containing nucleotide triphosphate hydrolases"/>
    <property type="match status" value="1"/>
</dbReference>
<evidence type="ECO:0000313" key="2">
    <source>
        <dbReference type="Proteomes" id="UP000561066"/>
    </source>
</evidence>
<protein>
    <submittedName>
        <fullName evidence="1">Damage-inducible mutagenesis protein</fullName>
    </submittedName>
</protein>
<dbReference type="RefSeq" id="WP_182944218.1">
    <property type="nucleotide sequence ID" value="NZ_JABEQH010000018.1"/>
</dbReference>
<organism evidence="1 2">
    <name type="scientific">Gluconacetobacter johannae</name>
    <dbReference type="NCBI Taxonomy" id="112140"/>
    <lineage>
        <taxon>Bacteria</taxon>
        <taxon>Pseudomonadati</taxon>
        <taxon>Pseudomonadota</taxon>
        <taxon>Alphaproteobacteria</taxon>
        <taxon>Acetobacterales</taxon>
        <taxon>Acetobacteraceae</taxon>
        <taxon>Gluconacetobacter</taxon>
    </lineage>
</organism>
<dbReference type="PIRSF" id="PIRSF034285">
    <property type="entry name" value="UCP034285"/>
    <property type="match status" value="1"/>
</dbReference>
<dbReference type="InterPro" id="IPR017026">
    <property type="entry name" value="ImuA"/>
</dbReference>
<proteinExistence type="predicted"/>
<dbReference type="SUPFAM" id="SSF52540">
    <property type="entry name" value="P-loop containing nucleoside triphosphate hydrolases"/>
    <property type="match status" value="1"/>
</dbReference>
<dbReference type="EMBL" id="JABEQH010000018">
    <property type="protein sequence ID" value="MBB2176871.1"/>
    <property type="molecule type" value="Genomic_DNA"/>
</dbReference>